<dbReference type="InterPro" id="IPR003462">
    <property type="entry name" value="ODC_Mu_crystall"/>
</dbReference>
<protein>
    <submittedName>
        <fullName evidence="1">Ornithine cyclodeaminase family protein</fullName>
    </submittedName>
</protein>
<dbReference type="PANTHER" id="PTHR13812:SF19">
    <property type="entry name" value="KETIMINE REDUCTASE MU-CRYSTALLIN"/>
    <property type="match status" value="1"/>
</dbReference>
<organism evidence="1 2">
    <name type="scientific">Streptomyces yanii</name>
    <dbReference type="NCBI Taxonomy" id="78510"/>
    <lineage>
        <taxon>Bacteria</taxon>
        <taxon>Bacillati</taxon>
        <taxon>Actinomycetota</taxon>
        <taxon>Actinomycetes</taxon>
        <taxon>Kitasatosporales</taxon>
        <taxon>Streptomycetaceae</taxon>
        <taxon>Streptomyces</taxon>
    </lineage>
</organism>
<evidence type="ECO:0000313" key="2">
    <source>
        <dbReference type="Proteomes" id="UP001589710"/>
    </source>
</evidence>
<dbReference type="Pfam" id="PF02423">
    <property type="entry name" value="OCD_Mu_crystall"/>
    <property type="match status" value="1"/>
</dbReference>
<name>A0ABV5R1K3_9ACTN</name>
<dbReference type="InterPro" id="IPR023401">
    <property type="entry name" value="ODC_N"/>
</dbReference>
<dbReference type="RefSeq" id="WP_345515873.1">
    <property type="nucleotide sequence ID" value="NZ_BAAAXD010000034.1"/>
</dbReference>
<keyword evidence="2" id="KW-1185">Reference proteome</keyword>
<comment type="caution">
    <text evidence="1">The sequence shown here is derived from an EMBL/GenBank/DDBJ whole genome shotgun (WGS) entry which is preliminary data.</text>
</comment>
<dbReference type="Gene3D" id="3.40.50.720">
    <property type="entry name" value="NAD(P)-binding Rossmann-like Domain"/>
    <property type="match status" value="1"/>
</dbReference>
<gene>
    <name evidence="1" type="ORF">ACFFTL_05020</name>
</gene>
<evidence type="ECO:0000313" key="1">
    <source>
        <dbReference type="EMBL" id="MFB9571725.1"/>
    </source>
</evidence>
<dbReference type="Proteomes" id="UP001589710">
    <property type="component" value="Unassembled WGS sequence"/>
</dbReference>
<proteinExistence type="predicted"/>
<dbReference type="SUPFAM" id="SSF51735">
    <property type="entry name" value="NAD(P)-binding Rossmann-fold domains"/>
    <property type="match status" value="1"/>
</dbReference>
<sequence>MTGRANGRPDGSRTGRAPLLVLDRAQVTSLLDMAEVIRVVEQAHEALSTGAARQPDRSSVELPGGSSLLVPMVAAVDPLAGAGVKLLTDTPSNAGRGLPVQQSVITLIDPETGACEAVLHGAPITLFRTAAASAVATRHLGRPGAATLGLVGAGAQARAHLAALARVSDFNQVLVWSRTRATVEAFAEHARAQGYAVKVADGPEQVVREADVLCTLTPSRTPLVRGEWFRPGLHVNAVGAPPRPDHREIDTAGILRSRVVVDSFPVASSESGEVLIPVQEGVITSEHYRTELGDVITGRAPGRRAEDDITLYNSVGVGIQDVAAARLVVDAARRQGLGTEVDLF</sequence>
<dbReference type="EMBL" id="JBHMCG010000017">
    <property type="protein sequence ID" value="MFB9571725.1"/>
    <property type="molecule type" value="Genomic_DNA"/>
</dbReference>
<reference evidence="1 2" key="1">
    <citation type="submission" date="2024-09" db="EMBL/GenBank/DDBJ databases">
        <authorList>
            <person name="Sun Q."/>
            <person name="Mori K."/>
        </authorList>
    </citation>
    <scope>NUCLEOTIDE SEQUENCE [LARGE SCALE GENOMIC DNA]</scope>
    <source>
        <strain evidence="1 2">JCM 3331</strain>
    </source>
</reference>
<dbReference type="PIRSF" id="PIRSF001439">
    <property type="entry name" value="CryM"/>
    <property type="match status" value="1"/>
</dbReference>
<dbReference type="Gene3D" id="3.30.1780.10">
    <property type="entry name" value="ornithine cyclodeaminase, domain 1"/>
    <property type="match status" value="1"/>
</dbReference>
<dbReference type="PANTHER" id="PTHR13812">
    <property type="entry name" value="KETIMINE REDUCTASE MU-CRYSTALLIN"/>
    <property type="match status" value="1"/>
</dbReference>
<dbReference type="InterPro" id="IPR036291">
    <property type="entry name" value="NAD(P)-bd_dom_sf"/>
</dbReference>
<accession>A0ABV5R1K3</accession>